<keyword evidence="4" id="KW-1185">Reference proteome</keyword>
<dbReference type="EMBL" id="CAJJDM010000049">
    <property type="protein sequence ID" value="CAD8072207.1"/>
    <property type="molecule type" value="Genomic_DNA"/>
</dbReference>
<sequence length="975" mass="114953">MNEENEQSIDLAKEMLLVGLNNPELNDNIDKEWNSRRNQPRPKTALHDRRQQQLQELKEQFLTSNNISQKQVKKEKAIQQVHQNYQPLPQNKELGAQFVNAIEKFNENLTRDSGVAICFNLIEKNKDLQSVQTMIECLYSSSKKNINPKTNSQNTLAIDMELITLGEIIKQNEETLNPYLIDKIFQIIKKHMNSNSDTTIQAISYVLMQLQSHINVSNTYQELNEFIYDKGRQVQVATILSLLCYYLKQQNKIEDFNILGQLIFEIYKKLMIDSVEFLKCIEFLLCLNLNLNHEIIIQRSLKYCQVPINKNSKYYLIVCQACKIIEHMGSKTRMMSNEVIKEMEKLTNDRRVDVQVAAKKAISAWKEQEIKLIEPQLDQFYNKIGFCQTPYTEYQKRGFQSLVRASSYVRKNSRSPSLPKKLINQIAKPKIREKINKIRSNSPKFQLLEEDTEEVRRNQALQLLKQKKSDSQQEQKKKEEDIFEDSLEANPFQVIPQSSQVQQNQIVEQKEELQDSLMRSSQNKDDVQQLSKMPSIQYIDNVQTMKKSLHQEVQQDIKGTFEHVTEMDKNSLQENNQQNMNIQQLEVEKNQYIKQQSVQENYQKGVNQDISTQLIQDKQELQNKQKSQGNLENQELQYERVQQQIQKVRSGNVQKQEEDEIEFEEQENEQNIDDKYFQPFQIQQISNFDASIQEFPKEYISRNNNINYEQELIEDKDVNKEILSQDQEIITQNIYERKENEIKVKSGQVMQQEHVELDVTSEDIQQLDLTKEDLEQQDIKEDLGILQQKDNDQLNRLENKKIESIQNKKIELIENQVTEINDKKKKSIENEEFKESLKNNKVEQKSEKRARYKLNRYYFEQALSKAKQNLNEGYEILFENCDDLQKIQFMMMVGPQINKLNNKIMNKIIEFMNEMKDAELLNVLGINLYKQVKECEYFDEINNEDMQDVKSVLYEISGSNSEGIGMMAVNIYNEL</sequence>
<evidence type="ECO:0000256" key="1">
    <source>
        <dbReference type="SAM" id="Coils"/>
    </source>
</evidence>
<evidence type="ECO:0000313" key="3">
    <source>
        <dbReference type="EMBL" id="CAD8072207.1"/>
    </source>
</evidence>
<accession>A0A8S1LXI0</accession>
<organism evidence="3 4">
    <name type="scientific">Paramecium primaurelia</name>
    <dbReference type="NCBI Taxonomy" id="5886"/>
    <lineage>
        <taxon>Eukaryota</taxon>
        <taxon>Sar</taxon>
        <taxon>Alveolata</taxon>
        <taxon>Ciliophora</taxon>
        <taxon>Intramacronucleata</taxon>
        <taxon>Oligohymenophorea</taxon>
        <taxon>Peniculida</taxon>
        <taxon>Parameciidae</taxon>
        <taxon>Paramecium</taxon>
    </lineage>
</organism>
<dbReference type="OMA" id="KECEYFD"/>
<comment type="caution">
    <text evidence="3">The sequence shown here is derived from an EMBL/GenBank/DDBJ whole genome shotgun (WGS) entry which is preliminary data.</text>
</comment>
<name>A0A8S1LXI0_PARPR</name>
<dbReference type="AlphaFoldDB" id="A0A8S1LXI0"/>
<gene>
    <name evidence="3" type="ORF">PPRIM_AZ9-3.1.T0490006</name>
</gene>
<keyword evidence="1" id="KW-0175">Coiled coil</keyword>
<evidence type="ECO:0000313" key="4">
    <source>
        <dbReference type="Proteomes" id="UP000688137"/>
    </source>
</evidence>
<reference evidence="3" key="1">
    <citation type="submission" date="2021-01" db="EMBL/GenBank/DDBJ databases">
        <authorList>
            <consortium name="Genoscope - CEA"/>
            <person name="William W."/>
        </authorList>
    </citation>
    <scope>NUCLEOTIDE SEQUENCE</scope>
</reference>
<evidence type="ECO:0000256" key="2">
    <source>
        <dbReference type="SAM" id="MobiDB-lite"/>
    </source>
</evidence>
<feature type="region of interest" description="Disordered" evidence="2">
    <location>
        <begin position="27"/>
        <end position="46"/>
    </location>
</feature>
<dbReference type="Proteomes" id="UP000688137">
    <property type="component" value="Unassembled WGS sequence"/>
</dbReference>
<protein>
    <submittedName>
        <fullName evidence="3">Uncharacterized protein</fullName>
    </submittedName>
</protein>
<feature type="coiled-coil region" evidence="1">
    <location>
        <begin position="624"/>
        <end position="674"/>
    </location>
</feature>
<proteinExistence type="predicted"/>